<dbReference type="Pfam" id="PF00168">
    <property type="entry name" value="C2"/>
    <property type="match status" value="1"/>
</dbReference>
<dbReference type="InterPro" id="IPR043549">
    <property type="entry name" value="C2C4C/C2C4D"/>
</dbReference>
<feature type="region of interest" description="Disordered" evidence="1">
    <location>
        <begin position="251"/>
        <end position="270"/>
    </location>
</feature>
<feature type="compositionally biased region" description="Polar residues" evidence="1">
    <location>
        <begin position="251"/>
        <end position="269"/>
    </location>
</feature>
<dbReference type="STRING" id="64144.ENSATEP00000010308"/>
<dbReference type="InterPro" id="IPR035892">
    <property type="entry name" value="C2_domain_sf"/>
</dbReference>
<sequence length="401" mass="44239">MWVVEKIRVSVERSNLPIDKPKRISRCPNVITPDNIPEFCIPPTIPSLQEMKSTDQSRATRVIGASPCEKTSPETEVTHQEPLNSHIIQVESVDESPYDGCSDEETTNADPQSQAALSLPHLAKAQTCYGFCTLLESPHTRRKESLFHADPGSSPLLLPRSRSSVCSKISSSTSPSSSPSSFSLNTLTSKLYSRGCTLNWQAALDSDTTSSAESSPFNSPLLTRCPAKSSLFKALSHELLLSRNMRRAMVSRNNSLSTDEGSSTDNSPNVMRRASEGLAEGLTRKEGSLRVSAEYCMDNQRLRVRLISAEGLYTTSVDPKIINCSVSLCLVPGKIQKQRSTVIRKSRNPIFNEDFFFDGISEEDVSQRSLRFKVVNKMSTLKRDYLLGDYRKVPAAIIAPG</sequence>
<dbReference type="Gene3D" id="2.60.40.150">
    <property type="entry name" value="C2 domain"/>
    <property type="match status" value="1"/>
</dbReference>
<accession>A0A3Q1HZ30</accession>
<feature type="domain" description="C2" evidence="2">
    <location>
        <begin position="285"/>
        <end position="401"/>
    </location>
</feature>
<evidence type="ECO:0000256" key="1">
    <source>
        <dbReference type="SAM" id="MobiDB-lite"/>
    </source>
</evidence>
<keyword evidence="4" id="KW-1185">Reference proteome</keyword>
<dbReference type="PANTHER" id="PTHR46291:SF1">
    <property type="entry name" value="C2 CALCIUM-DEPENDENT DOMAIN-CONTAINING PROTEIN 4D"/>
    <property type="match status" value="1"/>
</dbReference>
<feature type="compositionally biased region" description="Acidic residues" evidence="1">
    <location>
        <begin position="94"/>
        <end position="107"/>
    </location>
</feature>
<dbReference type="AlphaFoldDB" id="A0A3Q1HZ30"/>
<reference evidence="3" key="1">
    <citation type="submission" date="2021-04" db="EMBL/GenBank/DDBJ databases">
        <authorList>
            <consortium name="Wellcome Sanger Institute Data Sharing"/>
        </authorList>
    </citation>
    <scope>NUCLEOTIDE SEQUENCE [LARGE SCALE GENOMIC DNA]</scope>
</reference>
<dbReference type="GeneTree" id="ENSGT00940000162206"/>
<organism evidence="3 4">
    <name type="scientific">Anabas testudineus</name>
    <name type="common">Climbing perch</name>
    <name type="synonym">Anthias testudineus</name>
    <dbReference type="NCBI Taxonomy" id="64144"/>
    <lineage>
        <taxon>Eukaryota</taxon>
        <taxon>Metazoa</taxon>
        <taxon>Chordata</taxon>
        <taxon>Craniata</taxon>
        <taxon>Vertebrata</taxon>
        <taxon>Euteleostomi</taxon>
        <taxon>Actinopterygii</taxon>
        <taxon>Neopterygii</taxon>
        <taxon>Teleostei</taxon>
        <taxon>Neoteleostei</taxon>
        <taxon>Acanthomorphata</taxon>
        <taxon>Anabantaria</taxon>
        <taxon>Anabantiformes</taxon>
        <taxon>Anabantoidei</taxon>
        <taxon>Anabantidae</taxon>
        <taxon>Anabas</taxon>
    </lineage>
</organism>
<evidence type="ECO:0000313" key="4">
    <source>
        <dbReference type="Proteomes" id="UP000265040"/>
    </source>
</evidence>
<dbReference type="Proteomes" id="UP000265040">
    <property type="component" value="Chromosome 6"/>
</dbReference>
<name>A0A3Q1HZ30_ANATE</name>
<dbReference type="SUPFAM" id="SSF49562">
    <property type="entry name" value="C2 domain (Calcium/lipid-binding domain, CaLB)"/>
    <property type="match status" value="1"/>
</dbReference>
<evidence type="ECO:0000259" key="2">
    <source>
        <dbReference type="PROSITE" id="PS50004"/>
    </source>
</evidence>
<dbReference type="PROSITE" id="PS50004">
    <property type="entry name" value="C2"/>
    <property type="match status" value="1"/>
</dbReference>
<dbReference type="InParanoid" id="A0A3Q1HZ30"/>
<reference evidence="3" key="3">
    <citation type="submission" date="2025-09" db="UniProtKB">
        <authorList>
            <consortium name="Ensembl"/>
        </authorList>
    </citation>
    <scope>IDENTIFICATION</scope>
</reference>
<protein>
    <recommendedName>
        <fullName evidence="2">C2 domain-containing protein</fullName>
    </recommendedName>
</protein>
<evidence type="ECO:0000313" key="3">
    <source>
        <dbReference type="Ensembl" id="ENSATEP00000010308.2"/>
    </source>
</evidence>
<proteinExistence type="predicted"/>
<feature type="region of interest" description="Disordered" evidence="1">
    <location>
        <begin position="94"/>
        <end position="113"/>
    </location>
</feature>
<dbReference type="PANTHER" id="PTHR46291">
    <property type="entry name" value="C2 DOMAIN-CONTAINING PROTEIN"/>
    <property type="match status" value="1"/>
</dbReference>
<dbReference type="OMA" id="DNSPNVM"/>
<dbReference type="Ensembl" id="ENSATET00000010488.3">
    <property type="protein sequence ID" value="ENSATEP00000010308.2"/>
    <property type="gene ID" value="ENSATEG00000007254.3"/>
</dbReference>
<dbReference type="InterPro" id="IPR000008">
    <property type="entry name" value="C2_dom"/>
</dbReference>
<reference evidence="3" key="2">
    <citation type="submission" date="2025-08" db="UniProtKB">
        <authorList>
            <consortium name="Ensembl"/>
        </authorList>
    </citation>
    <scope>IDENTIFICATION</scope>
</reference>
<dbReference type="SMART" id="SM00239">
    <property type="entry name" value="C2"/>
    <property type="match status" value="1"/>
</dbReference>